<name>A0ABR1DAK0_NECAM</name>
<organism evidence="2 3">
    <name type="scientific">Necator americanus</name>
    <name type="common">Human hookworm</name>
    <dbReference type="NCBI Taxonomy" id="51031"/>
    <lineage>
        <taxon>Eukaryota</taxon>
        <taxon>Metazoa</taxon>
        <taxon>Ecdysozoa</taxon>
        <taxon>Nematoda</taxon>
        <taxon>Chromadorea</taxon>
        <taxon>Rhabditida</taxon>
        <taxon>Rhabditina</taxon>
        <taxon>Rhabditomorpha</taxon>
        <taxon>Strongyloidea</taxon>
        <taxon>Ancylostomatidae</taxon>
        <taxon>Bunostominae</taxon>
        <taxon>Necator</taxon>
    </lineage>
</organism>
<reference evidence="2 3" key="1">
    <citation type="submission" date="2023-08" db="EMBL/GenBank/DDBJ databases">
        <title>A Necator americanus chromosomal reference genome.</title>
        <authorList>
            <person name="Ilik V."/>
            <person name="Petrzelkova K.J."/>
            <person name="Pardy F."/>
            <person name="Fuh T."/>
            <person name="Niatou-Singa F.S."/>
            <person name="Gouil Q."/>
            <person name="Baker L."/>
            <person name="Ritchie M.E."/>
            <person name="Jex A.R."/>
            <person name="Gazzola D."/>
            <person name="Li H."/>
            <person name="Toshio Fujiwara R."/>
            <person name="Zhan B."/>
            <person name="Aroian R.V."/>
            <person name="Pafco B."/>
            <person name="Schwarz E.M."/>
        </authorList>
    </citation>
    <scope>NUCLEOTIDE SEQUENCE [LARGE SCALE GENOMIC DNA]</scope>
    <source>
        <strain evidence="2 3">Aroian</strain>
        <tissue evidence="2">Whole animal</tissue>
    </source>
</reference>
<proteinExistence type="predicted"/>
<evidence type="ECO:0000256" key="1">
    <source>
        <dbReference type="SAM" id="MobiDB-lite"/>
    </source>
</evidence>
<feature type="compositionally biased region" description="Basic and acidic residues" evidence="1">
    <location>
        <begin position="14"/>
        <end position="25"/>
    </location>
</feature>
<accession>A0ABR1DAK0</accession>
<feature type="region of interest" description="Disordered" evidence="1">
    <location>
        <begin position="14"/>
        <end position="56"/>
    </location>
</feature>
<evidence type="ECO:0000313" key="3">
    <source>
        <dbReference type="Proteomes" id="UP001303046"/>
    </source>
</evidence>
<evidence type="ECO:0000313" key="2">
    <source>
        <dbReference type="EMBL" id="KAK6747312.1"/>
    </source>
</evidence>
<sequence length="83" mass="8866">MIVYGSDGVVVVDEDGRMTDGRTDVRTGSTGQRGGEARRPRRTQNTGLCCNAPPTGAARPYRRCRNAKAMTSSDDATSLFGRG</sequence>
<protein>
    <submittedName>
        <fullName evidence="2">Uncharacterized protein</fullName>
    </submittedName>
</protein>
<gene>
    <name evidence="2" type="primary">Necator_chrIV.g13781</name>
    <name evidence="2" type="ORF">RB195_000489</name>
</gene>
<dbReference type="Proteomes" id="UP001303046">
    <property type="component" value="Unassembled WGS sequence"/>
</dbReference>
<keyword evidence="3" id="KW-1185">Reference proteome</keyword>
<dbReference type="EMBL" id="JAVFWL010000004">
    <property type="protein sequence ID" value="KAK6747312.1"/>
    <property type="molecule type" value="Genomic_DNA"/>
</dbReference>
<comment type="caution">
    <text evidence="2">The sequence shown here is derived from an EMBL/GenBank/DDBJ whole genome shotgun (WGS) entry which is preliminary data.</text>
</comment>